<protein>
    <submittedName>
        <fullName evidence="1">Uncharacterized protein</fullName>
    </submittedName>
</protein>
<comment type="caution">
    <text evidence="1">The sequence shown here is derived from an EMBL/GenBank/DDBJ whole genome shotgun (WGS) entry which is preliminary data.</text>
</comment>
<reference evidence="1" key="1">
    <citation type="submission" date="2024-09" db="EMBL/GenBank/DDBJ databases">
        <title>Black Yeasts Isolated from many extreme environments.</title>
        <authorList>
            <person name="Coleine C."/>
            <person name="Stajich J.E."/>
            <person name="Selbmann L."/>
        </authorList>
    </citation>
    <scope>NUCLEOTIDE SEQUENCE</scope>
    <source>
        <strain evidence="1">CCFEE 5737</strain>
    </source>
</reference>
<gene>
    <name evidence="1" type="ORF">LTS18_000921</name>
</gene>
<organism evidence="1 2">
    <name type="scientific">Coniosporium uncinatum</name>
    <dbReference type="NCBI Taxonomy" id="93489"/>
    <lineage>
        <taxon>Eukaryota</taxon>
        <taxon>Fungi</taxon>
        <taxon>Dikarya</taxon>
        <taxon>Ascomycota</taxon>
        <taxon>Pezizomycotina</taxon>
        <taxon>Dothideomycetes</taxon>
        <taxon>Dothideomycetes incertae sedis</taxon>
        <taxon>Coniosporium</taxon>
    </lineage>
</organism>
<proteinExistence type="predicted"/>
<name>A0ACC3CTJ6_9PEZI</name>
<dbReference type="Proteomes" id="UP001186974">
    <property type="component" value="Unassembled WGS sequence"/>
</dbReference>
<accession>A0ACC3CTJ6</accession>
<evidence type="ECO:0000313" key="2">
    <source>
        <dbReference type="Proteomes" id="UP001186974"/>
    </source>
</evidence>
<evidence type="ECO:0000313" key="1">
    <source>
        <dbReference type="EMBL" id="KAK3044570.1"/>
    </source>
</evidence>
<keyword evidence="2" id="KW-1185">Reference proteome</keyword>
<sequence length="173" mass="17960">MSTPQQRGSAYLPAGYYPSSSAVPAGGKGYSRNSSYNPSPPDSPGLQPLVNPGTRSSYVGGQHAGGRQSPGPNMGRQSPGPNMGRQSPGLVMGSQLYPQSSQSTLNLNAPIGTTNANERTPSAFLDDLFQSHGTLGGFSGEVAPTSKRGASRRASTDRGNSGRRRSGSRDRGY</sequence>
<dbReference type="EMBL" id="JAWDJW010011765">
    <property type="protein sequence ID" value="KAK3044570.1"/>
    <property type="molecule type" value="Genomic_DNA"/>
</dbReference>